<dbReference type="AlphaFoldDB" id="A0AAN7W3J4"/>
<keyword evidence="1" id="KW-0472">Membrane</keyword>
<keyword evidence="1" id="KW-0812">Transmembrane</keyword>
<evidence type="ECO:0000313" key="3">
    <source>
        <dbReference type="Proteomes" id="UP001306508"/>
    </source>
</evidence>
<gene>
    <name evidence="2" type="ORF">RI543_002183</name>
</gene>
<protein>
    <submittedName>
        <fullName evidence="2">Uncharacterized protein</fullName>
    </submittedName>
</protein>
<keyword evidence="1" id="KW-1133">Transmembrane helix</keyword>
<accession>A0AAN7W3J4</accession>
<organism evidence="2 3">
    <name type="scientific">Arxiozyma heterogenica</name>
    <dbReference type="NCBI Taxonomy" id="278026"/>
    <lineage>
        <taxon>Eukaryota</taxon>
        <taxon>Fungi</taxon>
        <taxon>Dikarya</taxon>
        <taxon>Ascomycota</taxon>
        <taxon>Saccharomycotina</taxon>
        <taxon>Saccharomycetes</taxon>
        <taxon>Saccharomycetales</taxon>
        <taxon>Saccharomycetaceae</taxon>
        <taxon>Arxiozyma</taxon>
    </lineage>
</organism>
<dbReference type="Pfam" id="PF06522">
    <property type="entry name" value="B12D"/>
    <property type="match status" value="1"/>
</dbReference>
<proteinExistence type="predicted"/>
<name>A0AAN7W3J4_9SACH</name>
<dbReference type="EMBL" id="JAWIZZ010000041">
    <property type="protein sequence ID" value="KAK5780426.1"/>
    <property type="molecule type" value="Genomic_DNA"/>
</dbReference>
<keyword evidence="3" id="KW-1185">Reference proteome</keyword>
<feature type="transmembrane region" description="Helical" evidence="1">
    <location>
        <begin position="23"/>
        <end position="42"/>
    </location>
</feature>
<comment type="caution">
    <text evidence="2">The sequence shown here is derived from an EMBL/GenBank/DDBJ whole genome shotgun (WGS) entry which is preliminary data.</text>
</comment>
<dbReference type="InterPro" id="IPR010530">
    <property type="entry name" value="B12D"/>
</dbReference>
<dbReference type="Proteomes" id="UP001306508">
    <property type="component" value="Unassembled WGS sequence"/>
</dbReference>
<evidence type="ECO:0000256" key="1">
    <source>
        <dbReference type="SAM" id="Phobius"/>
    </source>
</evidence>
<evidence type="ECO:0000313" key="2">
    <source>
        <dbReference type="EMBL" id="KAK5780426.1"/>
    </source>
</evidence>
<sequence>MQPSLRLLNAAKKTSKLPFPVELTPLFMAISVALCSGSYFTYKKLTTDKSLRLITNPEQSALEDVLQQKENNDN</sequence>
<reference evidence="3" key="1">
    <citation type="submission" date="2023-07" db="EMBL/GenBank/DDBJ databases">
        <title>A draft genome of Kazachstania heterogenica Y-27499.</title>
        <authorList>
            <person name="Donic C."/>
            <person name="Kralova J.S."/>
            <person name="Fidel L."/>
            <person name="Ben-Dor S."/>
            <person name="Jung S."/>
        </authorList>
    </citation>
    <scope>NUCLEOTIDE SEQUENCE [LARGE SCALE GENOMIC DNA]</scope>
    <source>
        <strain evidence="3">Y27499</strain>
    </source>
</reference>